<dbReference type="EMBL" id="VUNA01000008">
    <property type="protein sequence ID" value="MST70695.1"/>
    <property type="molecule type" value="Genomic_DNA"/>
</dbReference>
<dbReference type="AlphaFoldDB" id="A0A6N7XKV5"/>
<reference evidence="2 3" key="1">
    <citation type="submission" date="2019-08" db="EMBL/GenBank/DDBJ databases">
        <title>In-depth cultivation of the pig gut microbiome towards novel bacterial diversity and tailored functional studies.</title>
        <authorList>
            <person name="Wylensek D."/>
            <person name="Hitch T.C.A."/>
            <person name="Clavel T."/>
        </authorList>
    </citation>
    <scope>NUCLEOTIDE SEQUENCE [LARGE SCALE GENOMIC DNA]</scope>
    <source>
        <strain evidence="2 3">WCA-MUC-591-APC-4B</strain>
    </source>
</reference>
<gene>
    <name evidence="2" type="ORF">FYJ65_04945</name>
</gene>
<dbReference type="Pfam" id="PF04002">
    <property type="entry name" value="RadC"/>
    <property type="match status" value="1"/>
</dbReference>
<evidence type="ECO:0000313" key="3">
    <source>
        <dbReference type="Proteomes" id="UP000469424"/>
    </source>
</evidence>
<organism evidence="2 3">
    <name type="scientific">Mogibacterium kristiansenii</name>
    <dbReference type="NCBI Taxonomy" id="2606708"/>
    <lineage>
        <taxon>Bacteria</taxon>
        <taxon>Bacillati</taxon>
        <taxon>Bacillota</taxon>
        <taxon>Clostridia</taxon>
        <taxon>Peptostreptococcales</taxon>
        <taxon>Anaerovoracaceae</taxon>
        <taxon>Mogibacterium</taxon>
    </lineage>
</organism>
<sequence length="42" mass="4797">MFRGCGEFLDIKMLDHIIVAGETGDMFSMKSEGMMPSFHRKD</sequence>
<feature type="domain" description="RadC-like JAB" evidence="1">
    <location>
        <begin position="5"/>
        <end position="34"/>
    </location>
</feature>
<evidence type="ECO:0000259" key="1">
    <source>
        <dbReference type="Pfam" id="PF04002"/>
    </source>
</evidence>
<evidence type="ECO:0000313" key="2">
    <source>
        <dbReference type="EMBL" id="MST70695.1"/>
    </source>
</evidence>
<protein>
    <recommendedName>
        <fullName evidence="1">RadC-like JAB domain-containing protein</fullName>
    </recommendedName>
</protein>
<accession>A0A6N7XKV5</accession>
<dbReference type="Proteomes" id="UP000469424">
    <property type="component" value="Unassembled WGS sequence"/>
</dbReference>
<dbReference type="InterPro" id="IPR025657">
    <property type="entry name" value="RadC_JAB"/>
</dbReference>
<keyword evidence="3" id="KW-1185">Reference proteome</keyword>
<proteinExistence type="predicted"/>
<comment type="caution">
    <text evidence="2">The sequence shown here is derived from an EMBL/GenBank/DDBJ whole genome shotgun (WGS) entry which is preliminary data.</text>
</comment>
<name>A0A6N7XKV5_9FIRM</name>